<accession>E1QWL6</accession>
<dbReference type="GO" id="GO:0016853">
    <property type="term" value="F:isomerase activity"/>
    <property type="evidence" value="ECO:0007669"/>
    <property type="project" value="UniProtKB-KW"/>
</dbReference>
<dbReference type="InterPro" id="IPR051804">
    <property type="entry name" value="Carb_Metab_Reg_Kinase/Isom"/>
</dbReference>
<dbReference type="PANTHER" id="PTHR42742:SF3">
    <property type="entry name" value="FRUCTOKINASE"/>
    <property type="match status" value="1"/>
</dbReference>
<name>E1QWL6_OLSUV</name>
<sequence>MYETRPCTHFPELGPAWRSWHDIAGAIDARLAATTAGPAVLALECYPGVDLSELERGILPLLSPSVVLRADDFSWDVDRVQARIADTITNDRVFGVMSHYTIDQFFDDERLEAARTKVAGAHGLAVVMGFGATLLCEPDLVVYADLTRWEIQCRHRRGMPNWKAGNDGEDALRKFKRGYFFEWRMADRLKQVVMPTADLVLDTNRPDDPRMVDGAACREALARLSARPFRLVPYFDQSVWGGRWMQEHFGLDPEAPNFGWAFDGVPEENSLLMDFGGIEVEVPALDLVFFHPDELLGPKVHARFGTEFPIRFDYLDTMGGGNLSLQVHPLTEYIRDRFGMAYTQDESYYILDAMAGSHVYLGVRTGVNKDDMVRDLERAAAGEIRFPDEAYVNRLPVDKHDHVHIPAGTVHCGGAGTVILEISATPYVFTFKLWDWGRVGLDGIPRPTHVEHGARNILTSRDTELCATRLIDRAADPHQNLSSQEGVVEEHTGLNELEFIETRRHWFTRSARLECHDSVNVLNLVEGGSARVESVDGPFEPFPVNYGETFIVPARVGTYRITNTSEADRRIAVIQAYVRN</sequence>
<evidence type="ECO:0000256" key="2">
    <source>
        <dbReference type="ARBA" id="ARBA00022833"/>
    </source>
</evidence>
<dbReference type="STRING" id="633147.Olsu_1416"/>
<dbReference type="PANTHER" id="PTHR42742">
    <property type="entry name" value="TRANSCRIPTIONAL REPRESSOR MPRA"/>
    <property type="match status" value="1"/>
</dbReference>
<dbReference type="AlphaFoldDB" id="E1QWL6"/>
<evidence type="ECO:0000313" key="3">
    <source>
        <dbReference type="EMBL" id="ADK68519.1"/>
    </source>
</evidence>
<gene>
    <name evidence="3" type="ordered locus">Olsu_1416</name>
</gene>
<keyword evidence="4" id="KW-1185">Reference proteome</keyword>
<dbReference type="GeneID" id="78512815"/>
<dbReference type="SUPFAM" id="SSF51182">
    <property type="entry name" value="RmlC-like cupins"/>
    <property type="match status" value="1"/>
</dbReference>
<dbReference type="InterPro" id="IPR016847">
    <property type="entry name" value="Man6P_Isoase_Firm_lng_prd"/>
</dbReference>
<reference evidence="3 4" key="1">
    <citation type="journal article" date="2010" name="Stand. Genomic Sci.">
        <title>Complete genome sequence of Olsenella uli type strain (VPI D76D-27C).</title>
        <authorList>
            <person name="Goker M."/>
            <person name="Held B."/>
            <person name="Lucas S."/>
            <person name="Nolan M."/>
            <person name="Yasawong M."/>
            <person name="Glavina Del Rio T."/>
            <person name="Tice H."/>
            <person name="Cheng J.F."/>
            <person name="Bruce D."/>
            <person name="Detter J.C."/>
            <person name="Tapia R."/>
            <person name="Han C."/>
            <person name="Goodwin L."/>
            <person name="Pitluck S."/>
            <person name="Liolios K."/>
            <person name="Ivanova N."/>
            <person name="Mavromatis K."/>
            <person name="Mikhailova N."/>
            <person name="Pati A."/>
            <person name="Chen A."/>
            <person name="Palaniappan K."/>
            <person name="Land M."/>
            <person name="Hauser L."/>
            <person name="Chang Y.J."/>
            <person name="Jeffries C.D."/>
            <person name="Rohde M."/>
            <person name="Sikorski J."/>
            <person name="Pukall R."/>
            <person name="Woyke T."/>
            <person name="Bristow J."/>
            <person name="Eisen J.A."/>
            <person name="Markowitz V."/>
            <person name="Hugenholtz P."/>
            <person name="Kyrpides N.C."/>
            <person name="Klenk H.P."/>
            <person name="Lapidus A."/>
        </authorList>
    </citation>
    <scope>NUCLEOTIDE SEQUENCE [LARGE SCALE GENOMIC DNA]</scope>
    <source>
        <strain evidence="4">ATCC 49627 / DSM 7084 / CIP 109912 / JCM 12494 / NCIMB 702895 / VPI D76D-27C</strain>
    </source>
</reference>
<keyword evidence="3" id="KW-0413">Isomerase</keyword>
<dbReference type="RefSeq" id="WP_013252271.1">
    <property type="nucleotide sequence ID" value="NC_014363.1"/>
</dbReference>
<keyword evidence="1" id="KW-0479">Metal-binding</keyword>
<dbReference type="InterPro" id="IPR011051">
    <property type="entry name" value="RmlC_Cupin_sf"/>
</dbReference>
<protein>
    <submittedName>
        <fullName evidence="3">Mannose-6-phosphate isomerase</fullName>
    </submittedName>
</protein>
<organism evidence="3 4">
    <name type="scientific">Olsenella uli (strain ATCC 49627 / DSM 7084 / CCUG 31166 / CIP 109912 / JCM 12494 / LMG 11480 / NCIMB 702895 / VPI D76D-27C)</name>
    <name type="common">Lactobacillus uli</name>
    <dbReference type="NCBI Taxonomy" id="633147"/>
    <lineage>
        <taxon>Bacteria</taxon>
        <taxon>Bacillati</taxon>
        <taxon>Actinomycetota</taxon>
        <taxon>Coriobacteriia</taxon>
        <taxon>Coriobacteriales</taxon>
        <taxon>Atopobiaceae</taxon>
        <taxon>Olsenella</taxon>
    </lineage>
</organism>
<dbReference type="InterPro" id="IPR014710">
    <property type="entry name" value="RmlC-like_jellyroll"/>
</dbReference>
<dbReference type="eggNOG" id="COG1482">
    <property type="taxonomic scope" value="Bacteria"/>
</dbReference>
<dbReference type="Proteomes" id="UP000000333">
    <property type="component" value="Chromosome"/>
</dbReference>
<dbReference type="OrthoDB" id="9808275at2"/>
<dbReference type="GO" id="GO:0046872">
    <property type="term" value="F:metal ion binding"/>
    <property type="evidence" value="ECO:0007669"/>
    <property type="project" value="UniProtKB-KW"/>
</dbReference>
<keyword evidence="2" id="KW-0862">Zinc</keyword>
<dbReference type="PIRSF" id="PIRSF026713">
    <property type="entry name" value="PMI_Firm_long_prd"/>
    <property type="match status" value="1"/>
</dbReference>
<dbReference type="KEGG" id="ols:Olsu_1416"/>
<dbReference type="HOGENOM" id="CLU_466831_0_0_11"/>
<proteinExistence type="predicted"/>
<evidence type="ECO:0000313" key="4">
    <source>
        <dbReference type="Proteomes" id="UP000000333"/>
    </source>
</evidence>
<dbReference type="Gene3D" id="2.60.120.10">
    <property type="entry name" value="Jelly Rolls"/>
    <property type="match status" value="1"/>
</dbReference>
<dbReference type="CDD" id="cd07010">
    <property type="entry name" value="cupin_PMI_type_I_N_bac"/>
    <property type="match status" value="1"/>
</dbReference>
<dbReference type="EMBL" id="CP002106">
    <property type="protein sequence ID" value="ADK68519.1"/>
    <property type="molecule type" value="Genomic_DNA"/>
</dbReference>
<evidence type="ECO:0000256" key="1">
    <source>
        <dbReference type="ARBA" id="ARBA00022723"/>
    </source>
</evidence>